<dbReference type="PANTHER" id="PTHR11102:SF160">
    <property type="entry name" value="ERAD-ASSOCIATED E3 UBIQUITIN-PROTEIN LIGASE COMPONENT HRD3"/>
    <property type="match status" value="1"/>
</dbReference>
<comment type="similarity">
    <text evidence="4">Belongs to the sel-1 family.</text>
</comment>
<gene>
    <name evidence="7" type="ORF">KI688_006505</name>
</gene>
<dbReference type="InterPro" id="IPR050767">
    <property type="entry name" value="Sel1_AlgK"/>
</dbReference>
<sequence>MLQTNATQERVQAVRPLYSSSHRFSISSVPPSDIVYITSHSDTITGKDIVLWEDIVTVFKHASYVRHEAKVLSFLKGSDFRTIEPRRILAAPNSILEVVIEGQPGLPELDAFNPTPSPMRDLNKRSPEYHPSTKNRPVSMARAPQLNGNNNSRSSNNNTDNDLYKKLPRGPQGQAEDITDIFTRATLGDASAQISIAELYKEGEEVPQDYERAMEWYMQAANQGDPTAQWNVGLLFHHGLGVTEDFLKSMAWYRKAAKQGYGGAQYSIARMFEYGQGVPKDESKAVEWYFKAAENGHVPAQQYLSTMADDLTLFCLVDGESTLNAFSVKIDPNKTVDGLKKLIRAMKTNGFSDVTAGKLTLWKVTVHAPVRTQVSRLSASSNSLKAVRTFQQQEEHWEDPPTTADRALERIRGRAIPLFPLIGVSGCGKTRTTIEMLSKNWGFYFNGSDADLDSADLGSSDLVSFLQLVQESSRYQSCDLGSNIHVHLLALAPVLTRVIILHHCLNIAEREGTTFTCRHWMLLQVGFRAIGVKDLFASLFMSIADKIHRHSVDITTMRAFAQERFSSLRQRLLKRTPSEIERRAGADLPDVYKRPILSPLVHGLNQISFEENHFCVVPCGTDLSALDMNWLEDSAPGSKGYRRSLRPFTDFRGWESLEQVQNYRDLVRRSLPNDMARIIFDTRVPNESIPELFARLRGRFRPIVSAIEHMMTPSNGEIDWRLATKETEDTLSSTESRYCGRGNIVFDISRMIRRVHNFEPRYAKYQNIQTTLKTFVLEHYLHGSPLLLDTMEAPLLEASVGRTLDFGECTKTVLGEPIALRAAVNYFRRYDLEFHSAICTLHGLGSNASVHGYQWEMVVLPNLAHVFHGKILSNTGLVPEGEKSCDPIQNGKAKIAGYVNHLALGIDSETMSLDAFLDAHVHHGSCKDGKTVPPFYLPAETPSGPDVAFVLRLDSHGYCPVFVQLKMRHKMTRPERQNEFSTVKANGVQGYLQEAILQTFCTGYPKRFLGVAIDYPAKFADVEGTFPKVGRSEQIRSAQGDIPQCISLRIDKNNIHDLFPQNHTQALDMLKGIMRQLNQNYWLWE</sequence>
<reference evidence="7" key="1">
    <citation type="submission" date="2021-06" db="EMBL/GenBank/DDBJ databases">
        <title>Genome Sequence of Mortierella hyaline Strain SCG-10, a Cold-Adapted, Nitrate-Reducing Fungus Isolated from Soil in Minnesota, USA.</title>
        <authorList>
            <person name="Aldossari N."/>
        </authorList>
    </citation>
    <scope>NUCLEOTIDE SEQUENCE</scope>
    <source>
        <strain evidence="7">SCG-10</strain>
    </source>
</reference>
<evidence type="ECO:0000256" key="2">
    <source>
        <dbReference type="ARBA" id="ARBA00004613"/>
    </source>
</evidence>
<dbReference type="GO" id="GO:0005576">
    <property type="term" value="C:extracellular region"/>
    <property type="evidence" value="ECO:0007669"/>
    <property type="project" value="UniProtKB-SubCell"/>
</dbReference>
<dbReference type="InterPro" id="IPR045379">
    <property type="entry name" value="Crinkler_N"/>
</dbReference>
<proteinExistence type="inferred from homology"/>
<dbReference type="EMBL" id="JAHRHY010000020">
    <property type="protein sequence ID" value="KAG9062173.1"/>
    <property type="molecule type" value="Genomic_DNA"/>
</dbReference>
<feature type="domain" description="Crinkler effector protein N-terminal" evidence="6">
    <location>
        <begin position="311"/>
        <end position="372"/>
    </location>
</feature>
<evidence type="ECO:0000256" key="3">
    <source>
        <dbReference type="ARBA" id="ARBA00022525"/>
    </source>
</evidence>
<dbReference type="Pfam" id="PF20147">
    <property type="entry name" value="Crinkler"/>
    <property type="match status" value="1"/>
</dbReference>
<evidence type="ECO:0000259" key="6">
    <source>
        <dbReference type="Pfam" id="PF20147"/>
    </source>
</evidence>
<keyword evidence="3" id="KW-0964">Secreted</keyword>
<comment type="subcellular location">
    <subcellularLocation>
        <location evidence="1">Host cell</location>
    </subcellularLocation>
    <subcellularLocation>
        <location evidence="2">Secreted</location>
    </subcellularLocation>
</comment>
<dbReference type="AlphaFoldDB" id="A0A9P7XL86"/>
<comment type="caution">
    <text evidence="7">The sequence shown here is derived from an EMBL/GenBank/DDBJ whole genome shotgun (WGS) entry which is preliminary data.</text>
</comment>
<evidence type="ECO:0000313" key="8">
    <source>
        <dbReference type="Proteomes" id="UP000707451"/>
    </source>
</evidence>
<dbReference type="SUPFAM" id="SSF81901">
    <property type="entry name" value="HCP-like"/>
    <property type="match status" value="1"/>
</dbReference>
<dbReference type="PANTHER" id="PTHR11102">
    <property type="entry name" value="SEL-1-LIKE PROTEIN"/>
    <property type="match status" value="1"/>
</dbReference>
<feature type="compositionally biased region" description="Low complexity" evidence="5">
    <location>
        <begin position="147"/>
        <end position="161"/>
    </location>
</feature>
<organism evidence="7 8">
    <name type="scientific">Linnemannia hyalina</name>
    <dbReference type="NCBI Taxonomy" id="64524"/>
    <lineage>
        <taxon>Eukaryota</taxon>
        <taxon>Fungi</taxon>
        <taxon>Fungi incertae sedis</taxon>
        <taxon>Mucoromycota</taxon>
        <taxon>Mortierellomycotina</taxon>
        <taxon>Mortierellomycetes</taxon>
        <taxon>Mortierellales</taxon>
        <taxon>Mortierellaceae</taxon>
        <taxon>Linnemannia</taxon>
    </lineage>
</organism>
<dbReference type="InterPro" id="IPR011990">
    <property type="entry name" value="TPR-like_helical_dom_sf"/>
</dbReference>
<dbReference type="InterPro" id="IPR006597">
    <property type="entry name" value="Sel1-like"/>
</dbReference>
<dbReference type="OrthoDB" id="2384430at2759"/>
<evidence type="ECO:0000256" key="1">
    <source>
        <dbReference type="ARBA" id="ARBA00004340"/>
    </source>
</evidence>
<feature type="region of interest" description="Disordered" evidence="5">
    <location>
        <begin position="109"/>
        <end position="174"/>
    </location>
</feature>
<evidence type="ECO:0000256" key="5">
    <source>
        <dbReference type="SAM" id="MobiDB-lite"/>
    </source>
</evidence>
<dbReference type="Pfam" id="PF08238">
    <property type="entry name" value="Sel1"/>
    <property type="match status" value="3"/>
</dbReference>
<evidence type="ECO:0000313" key="7">
    <source>
        <dbReference type="EMBL" id="KAG9062173.1"/>
    </source>
</evidence>
<dbReference type="SMART" id="SM00671">
    <property type="entry name" value="SEL1"/>
    <property type="match status" value="3"/>
</dbReference>
<keyword evidence="8" id="KW-1185">Reference proteome</keyword>
<dbReference type="Gene3D" id="1.25.40.10">
    <property type="entry name" value="Tetratricopeptide repeat domain"/>
    <property type="match status" value="1"/>
</dbReference>
<dbReference type="Proteomes" id="UP000707451">
    <property type="component" value="Unassembled WGS sequence"/>
</dbReference>
<accession>A0A9P7XL86</accession>
<protein>
    <recommendedName>
        <fullName evidence="6">Crinkler effector protein N-terminal domain-containing protein</fullName>
    </recommendedName>
</protein>
<dbReference type="GO" id="GO:0043657">
    <property type="term" value="C:host cell"/>
    <property type="evidence" value="ECO:0007669"/>
    <property type="project" value="UniProtKB-SubCell"/>
</dbReference>
<name>A0A9P7XL86_9FUNG</name>
<evidence type="ECO:0000256" key="4">
    <source>
        <dbReference type="ARBA" id="ARBA00038101"/>
    </source>
</evidence>